<dbReference type="SUPFAM" id="SSF53474">
    <property type="entry name" value="alpha/beta-Hydrolases"/>
    <property type="match status" value="1"/>
</dbReference>
<reference evidence="2 3" key="1">
    <citation type="journal article" date="2023" name="J. Phycol.">
        <title>Chrysosporum ovalisporum is synonymous with the true-branching cyanobacterium Umezakia natans (Nostocales/Aphanizomenonaceae).</title>
        <authorList>
            <person name="McGregor G.B."/>
            <person name="Sendall B.C."/>
            <person name="Niiyama Y."/>
            <person name="Tuji A."/>
            <person name="Willis A."/>
        </authorList>
    </citation>
    <scope>NUCLEOTIDE SEQUENCE [LARGE SCALE GENOMIC DNA]</scope>
    <source>
        <strain evidence="2 3">ANA360D</strain>
    </source>
</reference>
<dbReference type="AlphaFoldDB" id="A0AA43KD33"/>
<accession>A0AA43KD33</accession>
<dbReference type="GO" id="GO:0016787">
    <property type="term" value="F:hydrolase activity"/>
    <property type="evidence" value="ECO:0007669"/>
    <property type="project" value="UniProtKB-KW"/>
</dbReference>
<evidence type="ECO:0000259" key="1">
    <source>
        <dbReference type="Pfam" id="PF00561"/>
    </source>
</evidence>
<name>A0AA43KD33_9CYAN</name>
<dbReference type="Proteomes" id="UP001159387">
    <property type="component" value="Unassembled WGS sequence"/>
</dbReference>
<dbReference type="PANTHER" id="PTHR46438:SF2">
    <property type="entry name" value="ALPHA_BETA-HYDROLASES SUPERFAMILY PROTEIN"/>
    <property type="match status" value="1"/>
</dbReference>
<dbReference type="PANTHER" id="PTHR46438">
    <property type="entry name" value="ALPHA/BETA-HYDROLASES SUPERFAMILY PROTEIN"/>
    <property type="match status" value="1"/>
</dbReference>
<dbReference type="Gene3D" id="3.40.50.1820">
    <property type="entry name" value="alpha/beta hydrolase"/>
    <property type="match status" value="1"/>
</dbReference>
<keyword evidence="2" id="KW-0378">Hydrolase</keyword>
<dbReference type="Pfam" id="PF00561">
    <property type="entry name" value="Abhydrolase_1"/>
    <property type="match status" value="1"/>
</dbReference>
<protein>
    <submittedName>
        <fullName evidence="2">Alpha/beta hydrolase</fullName>
    </submittedName>
</protein>
<dbReference type="PRINTS" id="PR00111">
    <property type="entry name" value="ABHYDROLASE"/>
</dbReference>
<keyword evidence="3" id="KW-1185">Reference proteome</keyword>
<evidence type="ECO:0000313" key="2">
    <source>
        <dbReference type="EMBL" id="MDH6062081.1"/>
    </source>
</evidence>
<dbReference type="RefSeq" id="WP_280656023.1">
    <property type="nucleotide sequence ID" value="NZ_JANQDH010000116.1"/>
</dbReference>
<dbReference type="EMBL" id="JANQDH010000116">
    <property type="protein sequence ID" value="MDH6062081.1"/>
    <property type="molecule type" value="Genomic_DNA"/>
</dbReference>
<proteinExistence type="predicted"/>
<sequence>MFIPLGFGEKYVMTTLGRMAYYAPVGKPWSNLTIEPSSNRTLVFLHAFGGGSSAYEWSKVYPAFTVDYHIVAPDLIGWGRSDHPARKYGIDDYIRNIIEFVEKTCNLPVTAIASGLTAAFTIRAAIERPDLFKSLILTTPAGLAEFGQDYSRSIAAQVVKVPVFDRLLYLSGVASSLGIRNFLEQRQFARASRVYPEIVEAYQQSAQQFNAEYAALAFVRGDLVFDLSQYITRLTVPTAIIWGQKTEYTGPEVGRRLAEMNPQAIRIFCHLEDVGLTPQLELPGVTIGLIRKFLLVLQSEETQDAAVDGAGTISISV</sequence>
<organism evidence="2 3">
    <name type="scientific">Chrysosporum bergii ANA360D</name>
    <dbReference type="NCBI Taxonomy" id="617107"/>
    <lineage>
        <taxon>Bacteria</taxon>
        <taxon>Bacillati</taxon>
        <taxon>Cyanobacteriota</taxon>
        <taxon>Cyanophyceae</taxon>
        <taxon>Nostocales</taxon>
        <taxon>Nodulariaceae</taxon>
        <taxon>Chrysosporum</taxon>
    </lineage>
</organism>
<comment type="caution">
    <text evidence="2">The sequence shown here is derived from an EMBL/GenBank/DDBJ whole genome shotgun (WGS) entry which is preliminary data.</text>
</comment>
<dbReference type="InterPro" id="IPR029058">
    <property type="entry name" value="AB_hydrolase_fold"/>
</dbReference>
<gene>
    <name evidence="2" type="ORF">NWP17_16845</name>
</gene>
<dbReference type="InterPro" id="IPR000073">
    <property type="entry name" value="AB_hydrolase_1"/>
</dbReference>
<evidence type="ECO:0000313" key="3">
    <source>
        <dbReference type="Proteomes" id="UP001159387"/>
    </source>
</evidence>
<feature type="domain" description="AB hydrolase-1" evidence="1">
    <location>
        <begin position="41"/>
        <end position="263"/>
    </location>
</feature>